<feature type="binding site" evidence="16">
    <location>
        <position position="31"/>
    </location>
    <ligand>
        <name>Mg(2+)</name>
        <dbReference type="ChEBI" id="CHEBI:18420"/>
    </ligand>
</feature>
<keyword evidence="10 16" id="KW-0227">DNA damage</keyword>
<accession>A0A318UC90</accession>
<evidence type="ECO:0000313" key="18">
    <source>
        <dbReference type="EMBL" id="PYF72862.1"/>
    </source>
</evidence>
<evidence type="ECO:0000256" key="9">
    <source>
        <dbReference type="ARBA" id="ARBA00022723"/>
    </source>
</evidence>
<dbReference type="SUPFAM" id="SSF56672">
    <property type="entry name" value="DNA/RNA polymerases"/>
    <property type="match status" value="1"/>
</dbReference>
<comment type="caution">
    <text evidence="18">The sequence shown here is derived from an EMBL/GenBank/DDBJ whole genome shotgun (WGS) entry which is preliminary data.</text>
</comment>
<dbReference type="Pfam" id="PF11798">
    <property type="entry name" value="IMS_HHH"/>
    <property type="match status" value="1"/>
</dbReference>
<dbReference type="FunFam" id="3.40.1170.60:FF:000001">
    <property type="entry name" value="DNA polymerase IV"/>
    <property type="match status" value="1"/>
</dbReference>
<keyword evidence="14 16" id="KW-0234">DNA repair</keyword>
<dbReference type="Gene3D" id="3.40.1170.60">
    <property type="match status" value="1"/>
</dbReference>
<dbReference type="GO" id="GO:0042276">
    <property type="term" value="P:error-prone translesion synthesis"/>
    <property type="evidence" value="ECO:0007669"/>
    <property type="project" value="TreeGrafter"/>
</dbReference>
<comment type="cofactor">
    <cofactor evidence="16">
        <name>Mg(2+)</name>
        <dbReference type="ChEBI" id="CHEBI:18420"/>
    </cofactor>
    <text evidence="16">Binds 2 magnesium ions per subunit.</text>
</comment>
<dbReference type="InterPro" id="IPR043502">
    <property type="entry name" value="DNA/RNA_pol_sf"/>
</dbReference>
<dbReference type="GO" id="GO:0000287">
    <property type="term" value="F:magnesium ion binding"/>
    <property type="evidence" value="ECO:0007669"/>
    <property type="project" value="UniProtKB-UniRule"/>
</dbReference>
<dbReference type="GO" id="GO:0003887">
    <property type="term" value="F:DNA-directed DNA polymerase activity"/>
    <property type="evidence" value="ECO:0007669"/>
    <property type="project" value="UniProtKB-UniRule"/>
</dbReference>
<keyword evidence="7 16" id="KW-0548">Nucleotidyltransferase</keyword>
<dbReference type="EMBL" id="QKLU01000005">
    <property type="protein sequence ID" value="PYF72862.1"/>
    <property type="molecule type" value="Genomic_DNA"/>
</dbReference>
<dbReference type="GO" id="GO:0006281">
    <property type="term" value="P:DNA repair"/>
    <property type="evidence" value="ECO:0007669"/>
    <property type="project" value="UniProtKB-UniRule"/>
</dbReference>
<evidence type="ECO:0000256" key="16">
    <source>
        <dbReference type="HAMAP-Rule" id="MF_01113"/>
    </source>
</evidence>
<dbReference type="InterPro" id="IPR043128">
    <property type="entry name" value="Rev_trsase/Diguanyl_cyclase"/>
</dbReference>
<evidence type="ECO:0000256" key="4">
    <source>
        <dbReference type="ARBA" id="ARBA00022457"/>
    </source>
</evidence>
<gene>
    <name evidence="16" type="primary">dinB</name>
    <name evidence="18" type="ORF">B0O44_105235</name>
</gene>
<keyword evidence="11 16" id="KW-0460">Magnesium</keyword>
<evidence type="ECO:0000256" key="6">
    <source>
        <dbReference type="ARBA" id="ARBA00022679"/>
    </source>
</evidence>
<evidence type="ECO:0000256" key="2">
    <source>
        <dbReference type="ARBA" id="ARBA00010945"/>
    </source>
</evidence>
<keyword evidence="19" id="KW-1185">Reference proteome</keyword>
<evidence type="ECO:0000256" key="11">
    <source>
        <dbReference type="ARBA" id="ARBA00022842"/>
    </source>
</evidence>
<organism evidence="18 19">
    <name type="scientific">Pedobacter nutrimenti</name>
    <dbReference type="NCBI Taxonomy" id="1241337"/>
    <lineage>
        <taxon>Bacteria</taxon>
        <taxon>Pseudomonadati</taxon>
        <taxon>Bacteroidota</taxon>
        <taxon>Sphingobacteriia</taxon>
        <taxon>Sphingobacteriales</taxon>
        <taxon>Sphingobacteriaceae</taxon>
        <taxon>Pedobacter</taxon>
    </lineage>
</organism>
<comment type="subcellular location">
    <subcellularLocation>
        <location evidence="1 16">Cytoplasm</location>
    </subcellularLocation>
</comment>
<keyword evidence="8 16" id="KW-0235">DNA replication</keyword>
<dbReference type="EC" id="2.7.7.7" evidence="16"/>
<dbReference type="Gene3D" id="3.30.70.270">
    <property type="match status" value="1"/>
</dbReference>
<comment type="similarity">
    <text evidence="2 16">Belongs to the DNA polymerase type-Y family.</text>
</comment>
<dbReference type="AlphaFoldDB" id="A0A318UC90"/>
<protein>
    <recommendedName>
        <fullName evidence="16">DNA polymerase IV</fullName>
        <shortName evidence="16">Pol IV</shortName>
        <ecNumber evidence="16">2.7.7.7</ecNumber>
    </recommendedName>
</protein>
<comment type="function">
    <text evidence="16">Poorly processive, error-prone DNA polymerase involved in untargeted mutagenesis. Copies undamaged DNA at stalled replication forks, which arise in vivo from mismatched or misaligned primer ends. These misaligned primers can be extended by PolIV. Exhibits no 3'-5' exonuclease (proofreading) activity. May be involved in translesional synthesis, in conjunction with the beta clamp from PolIII.</text>
</comment>
<dbReference type="PROSITE" id="PS50173">
    <property type="entry name" value="UMUC"/>
    <property type="match status" value="1"/>
</dbReference>
<dbReference type="InterPro" id="IPR022880">
    <property type="entry name" value="DNApol_IV"/>
</dbReference>
<dbReference type="FunFam" id="3.30.1490.100:FF:000004">
    <property type="entry name" value="DNA polymerase IV"/>
    <property type="match status" value="1"/>
</dbReference>
<feature type="binding site" evidence="16">
    <location>
        <position position="127"/>
    </location>
    <ligand>
        <name>Mg(2+)</name>
        <dbReference type="ChEBI" id="CHEBI:18420"/>
    </ligand>
</feature>
<feature type="domain" description="UmuC" evidence="17">
    <location>
        <begin position="27"/>
        <end position="209"/>
    </location>
</feature>
<dbReference type="NCBIfam" id="NF002677">
    <property type="entry name" value="PRK02406.1"/>
    <property type="match status" value="1"/>
</dbReference>
<dbReference type="InterPro" id="IPR050116">
    <property type="entry name" value="DNA_polymerase-Y"/>
</dbReference>
<keyword evidence="6 16" id="KW-0808">Transferase</keyword>
<evidence type="ECO:0000256" key="5">
    <source>
        <dbReference type="ARBA" id="ARBA00022490"/>
    </source>
</evidence>
<dbReference type="Pfam" id="PF11799">
    <property type="entry name" value="IMS_C"/>
    <property type="match status" value="1"/>
</dbReference>
<dbReference type="GO" id="GO:0005829">
    <property type="term" value="C:cytosol"/>
    <property type="evidence" value="ECO:0007669"/>
    <property type="project" value="TreeGrafter"/>
</dbReference>
<evidence type="ECO:0000256" key="13">
    <source>
        <dbReference type="ARBA" id="ARBA00023125"/>
    </source>
</evidence>
<dbReference type="Gene3D" id="3.30.1490.100">
    <property type="entry name" value="DNA polymerase, Y-family, little finger domain"/>
    <property type="match status" value="1"/>
</dbReference>
<evidence type="ECO:0000256" key="7">
    <source>
        <dbReference type="ARBA" id="ARBA00022695"/>
    </source>
</evidence>
<reference evidence="18 19" key="1">
    <citation type="submission" date="2018-06" db="EMBL/GenBank/DDBJ databases">
        <title>Genomic Encyclopedia of Archaeal and Bacterial Type Strains, Phase II (KMG-II): from individual species to whole genera.</title>
        <authorList>
            <person name="Goeker M."/>
        </authorList>
    </citation>
    <scope>NUCLEOTIDE SEQUENCE [LARGE SCALE GENOMIC DNA]</scope>
    <source>
        <strain evidence="18 19">DSM 27372</strain>
    </source>
</reference>
<evidence type="ECO:0000256" key="3">
    <source>
        <dbReference type="ARBA" id="ARBA00011245"/>
    </source>
</evidence>
<name>A0A318UC90_9SPHI</name>
<evidence type="ECO:0000256" key="1">
    <source>
        <dbReference type="ARBA" id="ARBA00004496"/>
    </source>
</evidence>
<dbReference type="InterPro" id="IPR024728">
    <property type="entry name" value="PolY_HhH_motif"/>
</dbReference>
<comment type="catalytic activity">
    <reaction evidence="15 16">
        <text>DNA(n) + a 2'-deoxyribonucleoside 5'-triphosphate = DNA(n+1) + diphosphate</text>
        <dbReference type="Rhea" id="RHEA:22508"/>
        <dbReference type="Rhea" id="RHEA-COMP:17339"/>
        <dbReference type="Rhea" id="RHEA-COMP:17340"/>
        <dbReference type="ChEBI" id="CHEBI:33019"/>
        <dbReference type="ChEBI" id="CHEBI:61560"/>
        <dbReference type="ChEBI" id="CHEBI:173112"/>
        <dbReference type="EC" id="2.7.7.7"/>
    </reaction>
</comment>
<feature type="active site" evidence="16">
    <location>
        <position position="128"/>
    </location>
</feature>
<sequence>MDLFLLKEYLNPLPVMDHSDDKPYRKIIHVDMDAFYASVEQRDHPEYQGKAIAVGGSPEGRGGVVATASYEARAYGVRSAMTSKRAQQLCPQLIFVRPRFAAYKEVSMHIREIFSRFTDEIQPLSLDEAYLDVTEDKLGIGSAIEIAGQIKKMIRDELRLTASAGVSINKFVAKIASDMNKPDGLTFIGPSRIERFMEQLPVEKFHGVGKVTAEKMKARGLHTGADLKKLTELELVTLFGKSGHFFFKIVRGIDDRKVESRQETKSVGAEDTFAQDLYDLEEMNAELDKISKIVADRIEKNQLRGRTVTVKIKFSDFKTITRSKSFPVTISGRDVILTAARDLLAAADLTEKAVRLLGITVSNFDEDILPFERRGYQGRLFP</sequence>
<evidence type="ECO:0000256" key="14">
    <source>
        <dbReference type="ARBA" id="ARBA00023204"/>
    </source>
</evidence>
<evidence type="ECO:0000256" key="15">
    <source>
        <dbReference type="ARBA" id="ARBA00049244"/>
    </source>
</evidence>
<dbReference type="Proteomes" id="UP000248198">
    <property type="component" value="Unassembled WGS sequence"/>
</dbReference>
<evidence type="ECO:0000256" key="10">
    <source>
        <dbReference type="ARBA" id="ARBA00022763"/>
    </source>
</evidence>
<keyword evidence="5 16" id="KW-0963">Cytoplasm</keyword>
<evidence type="ECO:0000256" key="12">
    <source>
        <dbReference type="ARBA" id="ARBA00022932"/>
    </source>
</evidence>
<evidence type="ECO:0000313" key="19">
    <source>
        <dbReference type="Proteomes" id="UP000248198"/>
    </source>
</evidence>
<keyword evidence="9 16" id="KW-0479">Metal-binding</keyword>
<dbReference type="InterPro" id="IPR001126">
    <property type="entry name" value="UmuC"/>
</dbReference>
<proteinExistence type="inferred from homology"/>
<comment type="subunit">
    <text evidence="3 16">Monomer.</text>
</comment>
<evidence type="ECO:0000259" key="17">
    <source>
        <dbReference type="PROSITE" id="PS50173"/>
    </source>
</evidence>
<dbReference type="GO" id="GO:0006261">
    <property type="term" value="P:DNA-templated DNA replication"/>
    <property type="evidence" value="ECO:0007669"/>
    <property type="project" value="UniProtKB-UniRule"/>
</dbReference>
<dbReference type="Gene3D" id="1.10.150.20">
    <property type="entry name" value="5' to 3' exonuclease, C-terminal subdomain"/>
    <property type="match status" value="1"/>
</dbReference>
<dbReference type="InterPro" id="IPR017961">
    <property type="entry name" value="DNA_pol_Y-fam_little_finger"/>
</dbReference>
<dbReference type="PANTHER" id="PTHR11076">
    <property type="entry name" value="DNA REPAIR POLYMERASE UMUC / TRANSFERASE FAMILY MEMBER"/>
    <property type="match status" value="1"/>
</dbReference>
<dbReference type="HAMAP" id="MF_01113">
    <property type="entry name" value="DNApol_IV"/>
    <property type="match status" value="1"/>
</dbReference>
<dbReference type="PANTHER" id="PTHR11076:SF33">
    <property type="entry name" value="DNA POLYMERASE KAPPA"/>
    <property type="match status" value="1"/>
</dbReference>
<feature type="site" description="Substrate discrimination" evidence="16">
    <location>
        <position position="36"/>
    </location>
</feature>
<dbReference type="FunFam" id="1.10.150.20:FF:000019">
    <property type="entry name" value="DNA polymerase IV"/>
    <property type="match status" value="1"/>
</dbReference>
<dbReference type="SUPFAM" id="SSF100879">
    <property type="entry name" value="Lesion bypass DNA polymerase (Y-family), little finger domain"/>
    <property type="match status" value="1"/>
</dbReference>
<dbReference type="InterPro" id="IPR036775">
    <property type="entry name" value="DNA_pol_Y-fam_lit_finger_sf"/>
</dbReference>
<keyword evidence="4 16" id="KW-0515">Mutator protein</keyword>
<keyword evidence="12 16" id="KW-0239">DNA-directed DNA polymerase</keyword>
<dbReference type="GO" id="GO:0003684">
    <property type="term" value="F:damaged DNA binding"/>
    <property type="evidence" value="ECO:0007669"/>
    <property type="project" value="InterPro"/>
</dbReference>
<dbReference type="Pfam" id="PF00817">
    <property type="entry name" value="IMS"/>
    <property type="match status" value="1"/>
</dbReference>
<evidence type="ECO:0000256" key="8">
    <source>
        <dbReference type="ARBA" id="ARBA00022705"/>
    </source>
</evidence>
<dbReference type="CDD" id="cd03586">
    <property type="entry name" value="PolY_Pol_IV_kappa"/>
    <property type="match status" value="1"/>
</dbReference>
<dbReference type="GO" id="GO:0009432">
    <property type="term" value="P:SOS response"/>
    <property type="evidence" value="ECO:0007669"/>
    <property type="project" value="TreeGrafter"/>
</dbReference>
<keyword evidence="13 16" id="KW-0238">DNA-binding</keyword>